<evidence type="ECO:0000313" key="2">
    <source>
        <dbReference type="EMBL" id="KAL3109676.1"/>
    </source>
</evidence>
<dbReference type="Gene3D" id="3.30.710.10">
    <property type="entry name" value="Potassium Channel Kv1.1, Chain A"/>
    <property type="match status" value="1"/>
</dbReference>
<dbReference type="InterPro" id="IPR000210">
    <property type="entry name" value="BTB/POZ_dom"/>
</dbReference>
<proteinExistence type="predicted"/>
<dbReference type="PROSITE" id="PS50097">
    <property type="entry name" value="BTB"/>
    <property type="match status" value="1"/>
</dbReference>
<accession>A0ABD2L3K5</accession>
<name>A0ABD2L3K5_9BILA</name>
<dbReference type="SMART" id="SM00225">
    <property type="entry name" value="BTB"/>
    <property type="match status" value="1"/>
</dbReference>
<sequence length="304" mass="34403">MSKSAIAGIKLMLSTGEYADVHFLVGDGDGKEILTARKLILMHASDVFKAMFRFDDKKKQAENSSANCPIVEIPDVEAAAFKVMLSFIYTDELSALNGDNAMAVLYAATKYNIPELVAASLQNLSPNCAMFSWLMPRPAFSTWRTMPTIVWLTLTKMLTFCSNLMLFWKLIKNCFPSGILTADEVAGVEQYHTNHDFCGISDRLLYPLQFPCNRRIWIFGTLLMDIEKVSEFVEQMAGANRHSETLYINGLPWRICANTKTKTGSTDNDKCLGIYLLFDAPEEDSHWHTAAFIRQHLELFHRKM</sequence>
<dbReference type="PANTHER" id="PTHR45774">
    <property type="entry name" value="BTB/POZ DOMAIN-CONTAINING"/>
    <property type="match status" value="1"/>
</dbReference>
<dbReference type="InterPro" id="IPR011333">
    <property type="entry name" value="SKP1/BTB/POZ_sf"/>
</dbReference>
<dbReference type="EMBL" id="JBICBT010000559">
    <property type="protein sequence ID" value="KAL3109676.1"/>
    <property type="molecule type" value="Genomic_DNA"/>
</dbReference>
<evidence type="ECO:0000259" key="1">
    <source>
        <dbReference type="PROSITE" id="PS50097"/>
    </source>
</evidence>
<dbReference type="AlphaFoldDB" id="A0ABD2L3K5"/>
<dbReference type="InterPro" id="IPR008974">
    <property type="entry name" value="TRAF-like"/>
</dbReference>
<organism evidence="2 3">
    <name type="scientific">Heterodera trifolii</name>
    <dbReference type="NCBI Taxonomy" id="157864"/>
    <lineage>
        <taxon>Eukaryota</taxon>
        <taxon>Metazoa</taxon>
        <taxon>Ecdysozoa</taxon>
        <taxon>Nematoda</taxon>
        <taxon>Chromadorea</taxon>
        <taxon>Rhabditida</taxon>
        <taxon>Tylenchina</taxon>
        <taxon>Tylenchomorpha</taxon>
        <taxon>Tylenchoidea</taxon>
        <taxon>Heteroderidae</taxon>
        <taxon>Heteroderinae</taxon>
        <taxon>Heterodera</taxon>
    </lineage>
</organism>
<gene>
    <name evidence="2" type="ORF">niasHT_017220</name>
</gene>
<dbReference type="SUPFAM" id="SSF54695">
    <property type="entry name" value="POZ domain"/>
    <property type="match status" value="1"/>
</dbReference>
<reference evidence="2 3" key="1">
    <citation type="submission" date="2024-10" db="EMBL/GenBank/DDBJ databases">
        <authorList>
            <person name="Kim D."/>
        </authorList>
    </citation>
    <scope>NUCLEOTIDE SEQUENCE [LARGE SCALE GENOMIC DNA]</scope>
    <source>
        <strain evidence="2">BH-2024</strain>
    </source>
</reference>
<dbReference type="Pfam" id="PF00651">
    <property type="entry name" value="BTB"/>
    <property type="match status" value="1"/>
</dbReference>
<protein>
    <recommendedName>
        <fullName evidence="1">BTB domain-containing protein</fullName>
    </recommendedName>
</protein>
<dbReference type="Gene3D" id="2.60.210.10">
    <property type="entry name" value="Apoptosis, Tumor Necrosis Factor Receptor Associated Protein 2, Chain A"/>
    <property type="match status" value="1"/>
</dbReference>
<evidence type="ECO:0000313" key="3">
    <source>
        <dbReference type="Proteomes" id="UP001620626"/>
    </source>
</evidence>
<dbReference type="PANTHER" id="PTHR45774:SF3">
    <property type="entry name" value="BTB (POZ) DOMAIN-CONTAINING 2B-RELATED"/>
    <property type="match status" value="1"/>
</dbReference>
<feature type="domain" description="BTB" evidence="1">
    <location>
        <begin position="19"/>
        <end position="97"/>
    </location>
</feature>
<comment type="caution">
    <text evidence="2">The sequence shown here is derived from an EMBL/GenBank/DDBJ whole genome shotgun (WGS) entry which is preliminary data.</text>
</comment>
<keyword evidence="3" id="KW-1185">Reference proteome</keyword>
<dbReference type="Proteomes" id="UP001620626">
    <property type="component" value="Unassembled WGS sequence"/>
</dbReference>